<proteinExistence type="predicted"/>
<keyword evidence="5" id="KW-0676">Redox-active center</keyword>
<dbReference type="InterPro" id="IPR000866">
    <property type="entry name" value="AhpC/TSA"/>
</dbReference>
<dbReference type="PANTHER" id="PTHR42852:SF6">
    <property type="entry name" value="THIOL:DISULFIDE INTERCHANGE PROTEIN DSBE"/>
    <property type="match status" value="1"/>
</dbReference>
<evidence type="ECO:0000256" key="1">
    <source>
        <dbReference type="ARBA" id="ARBA00004196"/>
    </source>
</evidence>
<accession>A0ABW4FK39</accession>
<evidence type="ECO:0000256" key="6">
    <source>
        <dbReference type="SAM" id="MobiDB-lite"/>
    </source>
</evidence>
<dbReference type="PANTHER" id="PTHR42852">
    <property type="entry name" value="THIOL:DISULFIDE INTERCHANGE PROTEIN DSBE"/>
    <property type="match status" value="1"/>
</dbReference>
<protein>
    <submittedName>
        <fullName evidence="8">TlpA family protein disulfide reductase</fullName>
    </submittedName>
</protein>
<feature type="region of interest" description="Disordered" evidence="6">
    <location>
        <begin position="44"/>
        <end position="69"/>
    </location>
</feature>
<evidence type="ECO:0000313" key="8">
    <source>
        <dbReference type="EMBL" id="MFD1530702.1"/>
    </source>
</evidence>
<dbReference type="InterPro" id="IPR036249">
    <property type="entry name" value="Thioredoxin-like_sf"/>
</dbReference>
<dbReference type="InterPro" id="IPR050553">
    <property type="entry name" value="Thioredoxin_ResA/DsbE_sf"/>
</dbReference>
<dbReference type="InterPro" id="IPR013766">
    <property type="entry name" value="Thioredoxin_domain"/>
</dbReference>
<gene>
    <name evidence="8" type="ORF">ACFSCY_14740</name>
</gene>
<comment type="caution">
    <text evidence="8">The sequence shown here is derived from an EMBL/GenBank/DDBJ whole genome shotgun (WGS) entry which is preliminary data.</text>
</comment>
<sequence>MIRLISRHGVVPVATIVAVTVVAAMTVVAWPNDFWSSLAANQRPAQTSPGASGAVTVYPARSRPQGPELRGQTLDGDELALVDLRAHVVVINVWGSWCQPCRKEAPDLARVARETAALGVRFVGVDTRDNIDAARASVRTFEIPYPSLIDDDGSLMLTFNGVIPVSAVPSTVVVDPAGHIAARVVGIISYGTLHGLVDDVLAEEPPTGQKGGS</sequence>
<dbReference type="Proteomes" id="UP001597145">
    <property type="component" value="Unassembled WGS sequence"/>
</dbReference>
<comment type="subcellular location">
    <subcellularLocation>
        <location evidence="1">Cell envelope</location>
    </subcellularLocation>
</comment>
<evidence type="ECO:0000313" key="9">
    <source>
        <dbReference type="Proteomes" id="UP001597145"/>
    </source>
</evidence>
<organism evidence="8 9">
    <name type="scientific">Pseudonocardia aurantiaca</name>
    <dbReference type="NCBI Taxonomy" id="75290"/>
    <lineage>
        <taxon>Bacteria</taxon>
        <taxon>Bacillati</taxon>
        <taxon>Actinomycetota</taxon>
        <taxon>Actinomycetes</taxon>
        <taxon>Pseudonocardiales</taxon>
        <taxon>Pseudonocardiaceae</taxon>
        <taxon>Pseudonocardia</taxon>
    </lineage>
</organism>
<keyword evidence="2" id="KW-0201">Cytochrome c-type biogenesis</keyword>
<dbReference type="PROSITE" id="PS51352">
    <property type="entry name" value="THIOREDOXIN_2"/>
    <property type="match status" value="1"/>
</dbReference>
<evidence type="ECO:0000256" key="5">
    <source>
        <dbReference type="ARBA" id="ARBA00023284"/>
    </source>
</evidence>
<dbReference type="Pfam" id="PF00578">
    <property type="entry name" value="AhpC-TSA"/>
    <property type="match status" value="1"/>
</dbReference>
<dbReference type="SUPFAM" id="SSF52833">
    <property type="entry name" value="Thioredoxin-like"/>
    <property type="match status" value="1"/>
</dbReference>
<dbReference type="RefSeq" id="WP_343970356.1">
    <property type="nucleotide sequence ID" value="NZ_BAAAJG010000002.1"/>
</dbReference>
<keyword evidence="9" id="KW-1185">Reference proteome</keyword>
<dbReference type="EMBL" id="JBHUCP010000009">
    <property type="protein sequence ID" value="MFD1530702.1"/>
    <property type="molecule type" value="Genomic_DNA"/>
</dbReference>
<keyword evidence="4" id="KW-1015">Disulfide bond</keyword>
<dbReference type="CDD" id="cd02966">
    <property type="entry name" value="TlpA_like_family"/>
    <property type="match status" value="1"/>
</dbReference>
<evidence type="ECO:0000259" key="7">
    <source>
        <dbReference type="PROSITE" id="PS51352"/>
    </source>
</evidence>
<evidence type="ECO:0000256" key="3">
    <source>
        <dbReference type="ARBA" id="ARBA00022968"/>
    </source>
</evidence>
<evidence type="ECO:0000256" key="2">
    <source>
        <dbReference type="ARBA" id="ARBA00022748"/>
    </source>
</evidence>
<name>A0ABW4FK39_9PSEU</name>
<keyword evidence="3" id="KW-0812">Transmembrane</keyword>
<dbReference type="Gene3D" id="3.40.30.10">
    <property type="entry name" value="Glutaredoxin"/>
    <property type="match status" value="1"/>
</dbReference>
<evidence type="ECO:0000256" key="4">
    <source>
        <dbReference type="ARBA" id="ARBA00023157"/>
    </source>
</evidence>
<reference evidence="9" key="1">
    <citation type="journal article" date="2019" name="Int. J. Syst. Evol. Microbiol.">
        <title>The Global Catalogue of Microorganisms (GCM) 10K type strain sequencing project: providing services to taxonomists for standard genome sequencing and annotation.</title>
        <authorList>
            <consortium name="The Broad Institute Genomics Platform"/>
            <consortium name="The Broad Institute Genome Sequencing Center for Infectious Disease"/>
            <person name="Wu L."/>
            <person name="Ma J."/>
        </authorList>
    </citation>
    <scope>NUCLEOTIDE SEQUENCE [LARGE SCALE GENOMIC DNA]</scope>
    <source>
        <strain evidence="9">JCM 12165</strain>
    </source>
</reference>
<keyword evidence="3" id="KW-0735">Signal-anchor</keyword>
<feature type="domain" description="Thioredoxin" evidence="7">
    <location>
        <begin position="60"/>
        <end position="202"/>
    </location>
</feature>